<evidence type="ECO:0000313" key="4">
    <source>
        <dbReference type="EMBL" id="CAI9087626.1"/>
    </source>
</evidence>
<protein>
    <submittedName>
        <fullName evidence="4">OLC1v1021743C1</fullName>
    </submittedName>
</protein>
<dbReference type="SUPFAM" id="SSF48371">
    <property type="entry name" value="ARM repeat"/>
    <property type="match status" value="1"/>
</dbReference>
<evidence type="ECO:0000256" key="2">
    <source>
        <dbReference type="PROSITE-ProRule" id="PRU00259"/>
    </source>
</evidence>
<dbReference type="PANTHER" id="PTHR46043">
    <property type="entry name" value="ARM REPEAT SUPERFAMILY PROTEIN"/>
    <property type="match status" value="1"/>
</dbReference>
<dbReference type="InterPro" id="IPR016024">
    <property type="entry name" value="ARM-type_fold"/>
</dbReference>
<feature type="domain" description="DUF7032" evidence="3">
    <location>
        <begin position="10"/>
        <end position="118"/>
    </location>
</feature>
<dbReference type="InterPro" id="IPR054296">
    <property type="entry name" value="DUF7032"/>
</dbReference>
<dbReference type="Pfam" id="PF23005">
    <property type="entry name" value="DUF7032"/>
    <property type="match status" value="1"/>
</dbReference>
<evidence type="ECO:0000313" key="5">
    <source>
        <dbReference type="Proteomes" id="UP001161247"/>
    </source>
</evidence>
<sequence length="570" mass="62614">MGKEIISVEQATVLISSLISVSHSIRVFAVKWQIIRERLEELLSSLTVIENCDSIENNPSFLATLSAILASLKDCEDLAKRCLGVSYSGKLLMQSDLDIVCATLRKHNKSLSDIYNLGLLTQSNAIVLSRPNLGASKDDMKIYVKDLFSRLKIGCPDMKRQALISFNEVSQDDDRYVKVALELESFVLFLVNFLDSQEHEIQEEAAKAVSVIAGFEVYRGVLISAGIIAPLIRILESGTELSKGFAANSLQKLTENSENAWSISAHGGVTALLKLCSSTGDCPAGLVALACGVLKNLVGVEEIKKFMVEEGAIPALIKLIRSKDGAIASSQISAIDFLQTMASGDESIKAMIVKEGGVRALVRVLDPKLSSSSKAKEIALKGIMNLCIPSANSFGLLHNYGFLDHILYFLHYGENSVQELALKATFWLSETSDEAKKAMGDAGFMPEVVKFLDSKSLEVCEVAAETLYSLFLVPRNRKRFVQSDQNVGCFLQTLDQMEMINNYSGNKKLLLSILMSLTNFNSARRKIANSGYLKKIEKLAVESDNSDAKKIVRRLSSNRFRSILNGIWHS</sequence>
<organism evidence="4 5">
    <name type="scientific">Oldenlandia corymbosa var. corymbosa</name>
    <dbReference type="NCBI Taxonomy" id="529605"/>
    <lineage>
        <taxon>Eukaryota</taxon>
        <taxon>Viridiplantae</taxon>
        <taxon>Streptophyta</taxon>
        <taxon>Embryophyta</taxon>
        <taxon>Tracheophyta</taxon>
        <taxon>Spermatophyta</taxon>
        <taxon>Magnoliopsida</taxon>
        <taxon>eudicotyledons</taxon>
        <taxon>Gunneridae</taxon>
        <taxon>Pentapetalae</taxon>
        <taxon>asterids</taxon>
        <taxon>lamiids</taxon>
        <taxon>Gentianales</taxon>
        <taxon>Rubiaceae</taxon>
        <taxon>Rubioideae</taxon>
        <taxon>Spermacoceae</taxon>
        <taxon>Hedyotis-Oldenlandia complex</taxon>
        <taxon>Oldenlandia</taxon>
    </lineage>
</organism>
<feature type="repeat" description="ARM" evidence="2">
    <location>
        <begin position="267"/>
        <end position="312"/>
    </location>
</feature>
<evidence type="ECO:0000259" key="3">
    <source>
        <dbReference type="Pfam" id="PF23005"/>
    </source>
</evidence>
<keyword evidence="1" id="KW-0677">Repeat</keyword>
<dbReference type="PANTHER" id="PTHR46043:SF5">
    <property type="entry name" value="ARM REPEAT SUPERFAMILY PROTEIN"/>
    <property type="match status" value="1"/>
</dbReference>
<dbReference type="InterPro" id="IPR011989">
    <property type="entry name" value="ARM-like"/>
</dbReference>
<dbReference type="Gene3D" id="1.25.10.10">
    <property type="entry name" value="Leucine-rich Repeat Variant"/>
    <property type="match status" value="1"/>
</dbReference>
<accession>A0AAV1BWA6</accession>
<dbReference type="Proteomes" id="UP001161247">
    <property type="component" value="Chromosome 1"/>
</dbReference>
<evidence type="ECO:0000256" key="1">
    <source>
        <dbReference type="ARBA" id="ARBA00022737"/>
    </source>
</evidence>
<dbReference type="InterPro" id="IPR000225">
    <property type="entry name" value="Armadillo"/>
</dbReference>
<dbReference type="AlphaFoldDB" id="A0AAV1BWA6"/>
<dbReference type="EMBL" id="OX459118">
    <property type="protein sequence ID" value="CAI9087626.1"/>
    <property type="molecule type" value="Genomic_DNA"/>
</dbReference>
<proteinExistence type="predicted"/>
<dbReference type="Pfam" id="PF00514">
    <property type="entry name" value="Arm"/>
    <property type="match status" value="1"/>
</dbReference>
<feature type="repeat" description="ARM" evidence="2">
    <location>
        <begin position="311"/>
        <end position="356"/>
    </location>
</feature>
<gene>
    <name evidence="4" type="ORF">OLC1_LOCUS397</name>
</gene>
<name>A0AAV1BWA6_OLDCO</name>
<dbReference type="SMART" id="SM00185">
    <property type="entry name" value="ARM"/>
    <property type="match status" value="5"/>
</dbReference>
<keyword evidence="5" id="KW-1185">Reference proteome</keyword>
<dbReference type="PROSITE" id="PS50176">
    <property type="entry name" value="ARM_REPEAT"/>
    <property type="match status" value="2"/>
</dbReference>
<reference evidence="4" key="1">
    <citation type="submission" date="2023-03" db="EMBL/GenBank/DDBJ databases">
        <authorList>
            <person name="Julca I."/>
        </authorList>
    </citation>
    <scope>NUCLEOTIDE SEQUENCE</scope>
</reference>